<protein>
    <submittedName>
        <fullName evidence="1">Uncharacterized protein</fullName>
    </submittedName>
</protein>
<dbReference type="Proteomes" id="UP000078316">
    <property type="component" value="Unassembled WGS sequence"/>
</dbReference>
<name>A0A179SBL9_9HYPH</name>
<gene>
    <name evidence="1" type="ORF">A5481_16295</name>
</gene>
<sequence>MRFDLTHPEPTAGGGTIYRLGNETLAFKKLSDTLYLAQLNSSGMYRYGYVMRNGSGLEVLALRDEIDADPNVRAIAPNILFKPAQHGWQEMVATRDDLAAFLRGAKLGMMRSVGECSIRKAVPLDTPLAKGLRLSTTREQAMKLPAAEACDLGDVCLPLSPTTIERVPAAERAGVRIQVAFEADRVKSVTLTAKGISPANSGIILDDVSLGLSRFGPYDTPILLSFNNRRVDMLAVRQLAAWNPQRAAEQMRSLDQFKDVSATVRDPAFRSAEILIVPAEAFATIQGFATAEAAMADLRQRQAPYHRIVLKQSGAGKIDATLELVP</sequence>
<dbReference type="EMBL" id="LWHQ01000030">
    <property type="protein sequence ID" value="OAS23704.1"/>
    <property type="molecule type" value="Genomic_DNA"/>
</dbReference>
<evidence type="ECO:0000313" key="2">
    <source>
        <dbReference type="Proteomes" id="UP000078316"/>
    </source>
</evidence>
<reference evidence="1 2" key="1">
    <citation type="submission" date="2016-04" db="EMBL/GenBank/DDBJ databases">
        <authorList>
            <person name="Evans L.H."/>
            <person name="Alamgir A."/>
            <person name="Owens N."/>
            <person name="Weber N.D."/>
            <person name="Virtaneva K."/>
            <person name="Barbian K."/>
            <person name="Babar A."/>
            <person name="Rosenke K."/>
        </authorList>
    </citation>
    <scope>NUCLEOTIDE SEQUENCE [LARGE SCALE GENOMIC DNA]</scope>
    <source>
        <strain evidence="1 2">PMB02</strain>
    </source>
</reference>
<comment type="caution">
    <text evidence="1">The sequence shown here is derived from an EMBL/GenBank/DDBJ whole genome shotgun (WGS) entry which is preliminary data.</text>
</comment>
<organism evidence="1 2">
    <name type="scientific">Methylobacterium platani</name>
    <dbReference type="NCBI Taxonomy" id="427683"/>
    <lineage>
        <taxon>Bacteria</taxon>
        <taxon>Pseudomonadati</taxon>
        <taxon>Pseudomonadota</taxon>
        <taxon>Alphaproteobacteria</taxon>
        <taxon>Hyphomicrobiales</taxon>
        <taxon>Methylobacteriaceae</taxon>
        <taxon>Methylobacterium</taxon>
    </lineage>
</organism>
<dbReference type="AlphaFoldDB" id="A0A179SBL9"/>
<evidence type="ECO:0000313" key="1">
    <source>
        <dbReference type="EMBL" id="OAS23704.1"/>
    </source>
</evidence>
<proteinExistence type="predicted"/>
<accession>A0A179SBL9</accession>